<protein>
    <recommendedName>
        <fullName evidence="2">Ferric uptake regulation protein</fullName>
    </recommendedName>
</protein>
<dbReference type="GO" id="GO:0000976">
    <property type="term" value="F:transcription cis-regulatory region binding"/>
    <property type="evidence" value="ECO:0007669"/>
    <property type="project" value="TreeGrafter"/>
</dbReference>
<evidence type="ECO:0000313" key="4">
    <source>
        <dbReference type="EMBL" id="TSJ77149.1"/>
    </source>
</evidence>
<feature type="binding site" evidence="3">
    <location>
        <position position="146"/>
    </location>
    <ligand>
        <name>Zn(2+)</name>
        <dbReference type="ChEBI" id="CHEBI:29105"/>
    </ligand>
</feature>
<dbReference type="InterPro" id="IPR036388">
    <property type="entry name" value="WH-like_DNA-bd_sf"/>
</dbReference>
<keyword evidence="3" id="KW-0479">Metal-binding</keyword>
<dbReference type="OrthoDB" id="8659436at2"/>
<dbReference type="PANTHER" id="PTHR33202:SF2">
    <property type="entry name" value="FERRIC UPTAKE REGULATION PROTEIN"/>
    <property type="match status" value="1"/>
</dbReference>
<dbReference type="GO" id="GO:1900376">
    <property type="term" value="P:regulation of secondary metabolite biosynthetic process"/>
    <property type="evidence" value="ECO:0007669"/>
    <property type="project" value="TreeGrafter"/>
</dbReference>
<dbReference type="AlphaFoldDB" id="A0A556QKI8"/>
<keyword evidence="3" id="KW-0862">Zinc</keyword>
<dbReference type="Pfam" id="PF01475">
    <property type="entry name" value="FUR"/>
    <property type="match status" value="1"/>
</dbReference>
<dbReference type="Gene3D" id="1.10.10.10">
    <property type="entry name" value="Winged helix-like DNA-binding domain superfamily/Winged helix DNA-binding domain"/>
    <property type="match status" value="1"/>
</dbReference>
<feature type="binding site" evidence="3">
    <location>
        <position position="106"/>
    </location>
    <ligand>
        <name>Zn(2+)</name>
        <dbReference type="ChEBI" id="CHEBI:29105"/>
    </ligand>
</feature>
<comment type="cofactor">
    <cofactor evidence="3">
        <name>Zn(2+)</name>
        <dbReference type="ChEBI" id="CHEBI:29105"/>
    </cofactor>
    <text evidence="3">Binds 1 zinc ion per subunit.</text>
</comment>
<name>A0A556QKI8_9BACT</name>
<evidence type="ECO:0000313" key="5">
    <source>
        <dbReference type="Proteomes" id="UP000315648"/>
    </source>
</evidence>
<dbReference type="InterPro" id="IPR036390">
    <property type="entry name" value="WH_DNA-bd_sf"/>
</dbReference>
<feature type="binding site" evidence="3">
    <location>
        <position position="109"/>
    </location>
    <ligand>
        <name>Zn(2+)</name>
        <dbReference type="ChEBI" id="CHEBI:29105"/>
    </ligand>
</feature>
<dbReference type="InterPro" id="IPR002481">
    <property type="entry name" value="FUR"/>
</dbReference>
<comment type="subunit">
    <text evidence="1">Homodimer.</text>
</comment>
<sequence length="163" mass="18198">MATRPPEDIEAFVQRAQDHWSKDGSRRTQVRDVLSRVVAAQAAPFSADELRTQARLIDRGISYASIYRTLGSLVEAGLLREITGPNDLRCYTLIDSKHTGVSNIVCTDCEQVIPMNDDCLPLREGFLAKQLGFNPQKMSLRIEASCEELRQCGSCARRKRKGA</sequence>
<dbReference type="GO" id="GO:0003700">
    <property type="term" value="F:DNA-binding transcription factor activity"/>
    <property type="evidence" value="ECO:0007669"/>
    <property type="project" value="InterPro"/>
</dbReference>
<gene>
    <name evidence="4" type="ORF">FPL22_13685</name>
</gene>
<keyword evidence="5" id="KW-1185">Reference proteome</keyword>
<dbReference type="PANTHER" id="PTHR33202">
    <property type="entry name" value="ZINC UPTAKE REGULATION PROTEIN"/>
    <property type="match status" value="1"/>
</dbReference>
<dbReference type="GO" id="GO:0008270">
    <property type="term" value="F:zinc ion binding"/>
    <property type="evidence" value="ECO:0007669"/>
    <property type="project" value="TreeGrafter"/>
</dbReference>
<evidence type="ECO:0000256" key="1">
    <source>
        <dbReference type="ARBA" id="ARBA00011738"/>
    </source>
</evidence>
<dbReference type="RefSeq" id="WP_144230970.1">
    <property type="nucleotide sequence ID" value="NZ_CBCRVV010000011.1"/>
</dbReference>
<comment type="caution">
    <text evidence="4">The sequence shown here is derived from an EMBL/GenBank/DDBJ whole genome shotgun (WGS) entry which is preliminary data.</text>
</comment>
<reference evidence="4 5" key="1">
    <citation type="submission" date="2019-07" db="EMBL/GenBank/DDBJ databases">
        <title>Description of 53C-WASEF.</title>
        <authorList>
            <person name="Pitt A."/>
            <person name="Hahn M.W."/>
        </authorList>
    </citation>
    <scope>NUCLEOTIDE SEQUENCE [LARGE SCALE GENOMIC DNA]</scope>
    <source>
        <strain evidence="4 5">53C-WASEF</strain>
    </source>
</reference>
<dbReference type="Proteomes" id="UP000315648">
    <property type="component" value="Unassembled WGS sequence"/>
</dbReference>
<accession>A0A556QKI8</accession>
<evidence type="ECO:0000256" key="2">
    <source>
        <dbReference type="ARBA" id="ARBA00020910"/>
    </source>
</evidence>
<dbReference type="EMBL" id="VMBG01000002">
    <property type="protein sequence ID" value="TSJ77149.1"/>
    <property type="molecule type" value="Genomic_DNA"/>
</dbReference>
<dbReference type="GO" id="GO:0005829">
    <property type="term" value="C:cytosol"/>
    <property type="evidence" value="ECO:0007669"/>
    <property type="project" value="TreeGrafter"/>
</dbReference>
<dbReference type="GO" id="GO:0045892">
    <property type="term" value="P:negative regulation of DNA-templated transcription"/>
    <property type="evidence" value="ECO:0007669"/>
    <property type="project" value="TreeGrafter"/>
</dbReference>
<evidence type="ECO:0000256" key="3">
    <source>
        <dbReference type="PIRSR" id="PIRSR602481-1"/>
    </source>
</evidence>
<proteinExistence type="predicted"/>
<organism evidence="4 5">
    <name type="scientific">Rariglobus hedericola</name>
    <dbReference type="NCBI Taxonomy" id="2597822"/>
    <lineage>
        <taxon>Bacteria</taxon>
        <taxon>Pseudomonadati</taxon>
        <taxon>Verrucomicrobiota</taxon>
        <taxon>Opitutia</taxon>
        <taxon>Opitutales</taxon>
        <taxon>Opitutaceae</taxon>
        <taxon>Rariglobus</taxon>
    </lineage>
</organism>
<dbReference type="SUPFAM" id="SSF46785">
    <property type="entry name" value="Winged helix' DNA-binding domain"/>
    <property type="match status" value="1"/>
</dbReference>